<dbReference type="Proteomes" id="UP000823935">
    <property type="component" value="Unassembled WGS sequence"/>
</dbReference>
<dbReference type="CDD" id="cd06171">
    <property type="entry name" value="Sigma70_r4"/>
    <property type="match status" value="1"/>
</dbReference>
<dbReference type="GO" id="GO:0003677">
    <property type="term" value="F:DNA binding"/>
    <property type="evidence" value="ECO:0007669"/>
    <property type="project" value="UniProtKB-KW"/>
</dbReference>
<dbReference type="InterPro" id="IPR007627">
    <property type="entry name" value="RNA_pol_sigma70_r2"/>
</dbReference>
<reference evidence="7" key="2">
    <citation type="journal article" date="2021" name="PeerJ">
        <title>Extensive microbial diversity within the chicken gut microbiome revealed by metagenomics and culture.</title>
        <authorList>
            <person name="Gilroy R."/>
            <person name="Ravi A."/>
            <person name="Getino M."/>
            <person name="Pursley I."/>
            <person name="Horton D.L."/>
            <person name="Alikhan N.F."/>
            <person name="Baker D."/>
            <person name="Gharbi K."/>
            <person name="Hall N."/>
            <person name="Watson M."/>
            <person name="Adriaenssens E.M."/>
            <person name="Foster-Nyarko E."/>
            <person name="Jarju S."/>
            <person name="Secka A."/>
            <person name="Antonio M."/>
            <person name="Oren A."/>
            <person name="Chaudhuri R.R."/>
            <person name="La Ragione R."/>
            <person name="Hildebrand F."/>
            <person name="Pallen M.J."/>
        </authorList>
    </citation>
    <scope>NUCLEOTIDE SEQUENCE</scope>
    <source>
        <strain evidence="7">CHK190-19873</strain>
    </source>
</reference>
<evidence type="ECO:0000313" key="7">
    <source>
        <dbReference type="EMBL" id="HIS32105.1"/>
    </source>
</evidence>
<dbReference type="SUPFAM" id="SSF88659">
    <property type="entry name" value="Sigma3 and sigma4 domains of RNA polymerase sigma factors"/>
    <property type="match status" value="2"/>
</dbReference>
<accession>A0A9D1JKF6</accession>
<feature type="region of interest" description="Disordered" evidence="5">
    <location>
        <begin position="60"/>
        <end position="82"/>
    </location>
</feature>
<dbReference type="InterPro" id="IPR007624">
    <property type="entry name" value="RNA_pol_sigma70_r3"/>
</dbReference>
<evidence type="ECO:0000256" key="1">
    <source>
        <dbReference type="ARBA" id="ARBA00023015"/>
    </source>
</evidence>
<organism evidence="7 8">
    <name type="scientific">Candidatus Limivivens intestinipullorum</name>
    <dbReference type="NCBI Taxonomy" id="2840858"/>
    <lineage>
        <taxon>Bacteria</taxon>
        <taxon>Bacillati</taxon>
        <taxon>Bacillota</taxon>
        <taxon>Clostridia</taxon>
        <taxon>Lachnospirales</taxon>
        <taxon>Lachnospiraceae</taxon>
        <taxon>Lachnospiraceae incertae sedis</taxon>
        <taxon>Candidatus Limivivens</taxon>
    </lineage>
</organism>
<dbReference type="EMBL" id="DVIQ01000070">
    <property type="protein sequence ID" value="HIS32105.1"/>
    <property type="molecule type" value="Genomic_DNA"/>
</dbReference>
<dbReference type="InterPro" id="IPR007630">
    <property type="entry name" value="RNA_pol_sigma70_r4"/>
</dbReference>
<name>A0A9D1JKF6_9FIRM</name>
<gene>
    <name evidence="7" type="ORF">IAB44_11255</name>
</gene>
<dbReference type="Pfam" id="PF00140">
    <property type="entry name" value="Sigma70_r1_2"/>
    <property type="match status" value="1"/>
</dbReference>
<evidence type="ECO:0000256" key="3">
    <source>
        <dbReference type="ARBA" id="ARBA00023125"/>
    </source>
</evidence>
<dbReference type="InterPro" id="IPR013325">
    <property type="entry name" value="RNA_pol_sigma_r2"/>
</dbReference>
<dbReference type="NCBIfam" id="TIGR02937">
    <property type="entry name" value="sigma70-ECF"/>
    <property type="match status" value="1"/>
</dbReference>
<dbReference type="GO" id="GO:0016987">
    <property type="term" value="F:sigma factor activity"/>
    <property type="evidence" value="ECO:0007669"/>
    <property type="project" value="UniProtKB-KW"/>
</dbReference>
<evidence type="ECO:0000256" key="4">
    <source>
        <dbReference type="ARBA" id="ARBA00023163"/>
    </source>
</evidence>
<dbReference type="GO" id="GO:0006352">
    <property type="term" value="P:DNA-templated transcription initiation"/>
    <property type="evidence" value="ECO:0007669"/>
    <property type="project" value="InterPro"/>
</dbReference>
<dbReference type="Gene3D" id="1.10.601.10">
    <property type="entry name" value="RNA Polymerase Primary Sigma Factor"/>
    <property type="match status" value="1"/>
</dbReference>
<dbReference type="Pfam" id="PF03979">
    <property type="entry name" value="Sigma70_r1_1"/>
    <property type="match status" value="1"/>
</dbReference>
<dbReference type="InterPro" id="IPR050239">
    <property type="entry name" value="Sigma-70_RNA_pol_init_factors"/>
</dbReference>
<keyword evidence="3" id="KW-0238">DNA-binding</keyword>
<sequence>MTDKVDMRGIINELLRQGRIDGFIPLDELQRICKEYSLSTEKFEEVKLKIQAANIDLVESHENDEYEQDDTDAAKSSPPKEENAYEADSLRAYFHQIAKIPLLTHEQVCELSLKMRDGDRRARDKLVESNLRLVVSIAKHYRTFGLPYLDLIQEGNMGLIRAVEKFDPNRGLRFSTYATWWIKFTIRRALADQGRMIRIPNYIIANISKISRIRAQFFQDNGREPSLKELSVLSHMPEAKVKEVLSIIQEPLALETVVDSERQTTIMDFVADDSPSSNPSDSYFDTVRMRKFEELLTLLNEREAIIIRMRYGFDTGEKATLETVGNVLGITRERVRQLEAKAILKLRRSDLFQEVSNLFKQ</sequence>
<keyword evidence="2" id="KW-0731">Sigma factor</keyword>
<dbReference type="InterPro" id="IPR013324">
    <property type="entry name" value="RNA_pol_sigma_r3/r4-like"/>
</dbReference>
<reference evidence="7" key="1">
    <citation type="submission" date="2020-10" db="EMBL/GenBank/DDBJ databases">
        <authorList>
            <person name="Gilroy R."/>
        </authorList>
    </citation>
    <scope>NUCLEOTIDE SEQUENCE</scope>
    <source>
        <strain evidence="7">CHK190-19873</strain>
    </source>
</reference>
<dbReference type="Gene3D" id="1.10.10.10">
    <property type="entry name" value="Winged helix-like DNA-binding domain superfamily/Winged helix DNA-binding domain"/>
    <property type="match status" value="2"/>
</dbReference>
<comment type="caution">
    <text evidence="7">The sequence shown here is derived from an EMBL/GenBank/DDBJ whole genome shotgun (WGS) entry which is preliminary data.</text>
</comment>
<protein>
    <submittedName>
        <fullName evidence="7">RNA polymerase sigma factor RpoD/SigA</fullName>
    </submittedName>
</protein>
<dbReference type="InterPro" id="IPR007127">
    <property type="entry name" value="RNA_pol_sigma_70_r1_1"/>
</dbReference>
<dbReference type="PROSITE" id="PS00715">
    <property type="entry name" value="SIGMA70_1"/>
    <property type="match status" value="1"/>
</dbReference>
<evidence type="ECO:0000256" key="5">
    <source>
        <dbReference type="SAM" id="MobiDB-lite"/>
    </source>
</evidence>
<dbReference type="InterPro" id="IPR000943">
    <property type="entry name" value="RNA_pol_sigma70"/>
</dbReference>
<evidence type="ECO:0000256" key="2">
    <source>
        <dbReference type="ARBA" id="ARBA00023082"/>
    </source>
</evidence>
<feature type="domain" description="RNA polymerase sigma-70" evidence="6">
    <location>
        <begin position="150"/>
        <end position="163"/>
    </location>
</feature>
<dbReference type="PANTHER" id="PTHR30603:SF47">
    <property type="entry name" value="RNA POLYMERASE SIGMA FACTOR SIGD, CHLOROPLASTIC"/>
    <property type="match status" value="1"/>
</dbReference>
<dbReference type="InterPro" id="IPR036388">
    <property type="entry name" value="WH-like_DNA-bd_sf"/>
</dbReference>
<dbReference type="Pfam" id="PF04539">
    <property type="entry name" value="Sigma70_r3"/>
    <property type="match status" value="1"/>
</dbReference>
<proteinExistence type="predicted"/>
<dbReference type="AlphaFoldDB" id="A0A9D1JKF6"/>
<evidence type="ECO:0000313" key="8">
    <source>
        <dbReference type="Proteomes" id="UP000823935"/>
    </source>
</evidence>
<dbReference type="PRINTS" id="PR00046">
    <property type="entry name" value="SIGMA70FCT"/>
</dbReference>
<keyword evidence="4" id="KW-0804">Transcription</keyword>
<dbReference type="PANTHER" id="PTHR30603">
    <property type="entry name" value="RNA POLYMERASE SIGMA FACTOR RPO"/>
    <property type="match status" value="1"/>
</dbReference>
<dbReference type="InterPro" id="IPR014284">
    <property type="entry name" value="RNA_pol_sigma-70_dom"/>
</dbReference>
<keyword evidence="1" id="KW-0805">Transcription regulation</keyword>
<dbReference type="Pfam" id="PF04542">
    <property type="entry name" value="Sigma70_r2"/>
    <property type="match status" value="1"/>
</dbReference>
<dbReference type="InterPro" id="IPR009042">
    <property type="entry name" value="RNA_pol_sigma70_r1_2"/>
</dbReference>
<dbReference type="SUPFAM" id="SSF88946">
    <property type="entry name" value="Sigma2 domain of RNA polymerase sigma factors"/>
    <property type="match status" value="1"/>
</dbReference>
<evidence type="ECO:0000259" key="6">
    <source>
        <dbReference type="PROSITE" id="PS00715"/>
    </source>
</evidence>
<dbReference type="Pfam" id="PF04545">
    <property type="entry name" value="Sigma70_r4"/>
    <property type="match status" value="1"/>
</dbReference>